<organism evidence="2">
    <name type="scientific">Neisseria leonii</name>
    <dbReference type="NCBI Taxonomy" id="2995413"/>
    <lineage>
        <taxon>Bacteria</taxon>
        <taxon>Pseudomonadati</taxon>
        <taxon>Pseudomonadota</taxon>
        <taxon>Betaproteobacteria</taxon>
        <taxon>Neisseriales</taxon>
        <taxon>Neisseriaceae</taxon>
        <taxon>Neisseria</taxon>
    </lineage>
</organism>
<feature type="domain" description="DUF1543" evidence="1">
    <location>
        <begin position="16"/>
        <end position="67"/>
    </location>
</feature>
<dbReference type="AlphaFoldDB" id="A0A9X4E7N3"/>
<evidence type="ECO:0000313" key="4">
    <source>
        <dbReference type="Proteomes" id="UP001149607"/>
    </source>
</evidence>
<dbReference type="Pfam" id="PF07566">
    <property type="entry name" value="DUF1543"/>
    <property type="match status" value="2"/>
</dbReference>
<reference evidence="2" key="1">
    <citation type="submission" date="2022-10" db="EMBL/GenBank/DDBJ databases">
        <authorList>
            <person name="Boutroux M."/>
        </authorList>
    </citation>
    <scope>NUCLEOTIDE SEQUENCE</scope>
    <source>
        <strain evidence="2">51.81</strain>
    </source>
</reference>
<dbReference type="InterPro" id="IPR011440">
    <property type="entry name" value="DUF1543"/>
</dbReference>
<gene>
    <name evidence="2" type="ORF">ORY91_000447</name>
    <name evidence="3" type="ORF">V9W64_01605</name>
</gene>
<keyword evidence="4" id="KW-1185">Reference proteome</keyword>
<sequence>MKQLYLFYLGGHAGRANIEVHDVQFAACRDWREALPALKAAWFGDAGKIHIDGWQVVNWADGHDVRLDRTAPEHNGQKLYFVNVGGYRKDCLAEQHAFGLFVAPSPETAKQKALAVLLPDHKSAHKDNLKDIDNVLLLDNIGGAFVHLTPNPDGSPAPIGFQGYLPI</sequence>
<dbReference type="EMBL" id="CP146598">
    <property type="protein sequence ID" value="WWY03467.1"/>
    <property type="molecule type" value="Genomic_DNA"/>
</dbReference>
<dbReference type="EMBL" id="JAPQFL010000001">
    <property type="protein sequence ID" value="MDD9327068.1"/>
    <property type="molecule type" value="Genomic_DNA"/>
</dbReference>
<reference evidence="3" key="2">
    <citation type="submission" date="2024-02" db="EMBL/GenBank/DDBJ databases">
        <title>Neisseria leonii sp. nov.</title>
        <authorList>
            <person name="Boutroux M."/>
            <person name="Favre-Rochex S."/>
            <person name="Gorgette O."/>
            <person name="Touak G."/>
            <person name="Muhle E."/>
            <person name="Chesneau O."/>
            <person name="Clermont D."/>
            <person name="Rahi P."/>
        </authorList>
    </citation>
    <scope>NUCLEOTIDE SEQUENCE</scope>
    <source>
        <strain evidence="3">51.81</strain>
    </source>
</reference>
<feature type="domain" description="DUF1543" evidence="1">
    <location>
        <begin position="91"/>
        <end position="135"/>
    </location>
</feature>
<accession>A0A9X4E7N3</accession>
<dbReference type="Gene3D" id="3.10.20.10">
    <property type="match status" value="2"/>
</dbReference>
<name>A0A9X4E7N3_9NEIS</name>
<proteinExistence type="predicted"/>
<evidence type="ECO:0000313" key="2">
    <source>
        <dbReference type="EMBL" id="MDD9327068.1"/>
    </source>
</evidence>
<evidence type="ECO:0000313" key="3">
    <source>
        <dbReference type="EMBL" id="WWY03467.1"/>
    </source>
</evidence>
<dbReference type="Proteomes" id="UP001149607">
    <property type="component" value="Chromosome"/>
</dbReference>
<evidence type="ECO:0000259" key="1">
    <source>
        <dbReference type="Pfam" id="PF07566"/>
    </source>
</evidence>
<protein>
    <submittedName>
        <fullName evidence="2">DUF1543 domain-containing protein</fullName>
    </submittedName>
</protein>
<dbReference type="RefSeq" id="WP_274584360.1">
    <property type="nucleotide sequence ID" value="NZ_CP146598.1"/>
</dbReference>